<comment type="caution">
    <text evidence="1">The sequence shown here is derived from an EMBL/GenBank/DDBJ whole genome shotgun (WGS) entry which is preliminary data.</text>
</comment>
<organism evidence="1 2">
    <name type="scientific">Candidatus Enterocloster excrementipullorum</name>
    <dbReference type="NCBI Taxonomy" id="2838559"/>
    <lineage>
        <taxon>Bacteria</taxon>
        <taxon>Bacillati</taxon>
        <taxon>Bacillota</taxon>
        <taxon>Clostridia</taxon>
        <taxon>Lachnospirales</taxon>
        <taxon>Lachnospiraceae</taxon>
        <taxon>Enterocloster</taxon>
    </lineage>
</organism>
<dbReference type="Proteomes" id="UP000823910">
    <property type="component" value="Unassembled WGS sequence"/>
</dbReference>
<evidence type="ECO:0000313" key="2">
    <source>
        <dbReference type="Proteomes" id="UP000823910"/>
    </source>
</evidence>
<evidence type="ECO:0000313" key="1">
    <source>
        <dbReference type="EMBL" id="HJC05442.1"/>
    </source>
</evidence>
<dbReference type="InterPro" id="IPR011050">
    <property type="entry name" value="Pectin_lyase_fold/virulence"/>
</dbReference>
<gene>
    <name evidence="1" type="ORF">H9704_04725</name>
</gene>
<accession>A0A9D2MZ48</accession>
<reference evidence="1" key="2">
    <citation type="submission" date="2021-04" db="EMBL/GenBank/DDBJ databases">
        <authorList>
            <person name="Gilroy R."/>
        </authorList>
    </citation>
    <scope>NUCLEOTIDE SEQUENCE</scope>
    <source>
        <strain evidence="1">CHK180-15479</strain>
    </source>
</reference>
<reference evidence="1" key="1">
    <citation type="journal article" date="2021" name="PeerJ">
        <title>Extensive microbial diversity within the chicken gut microbiome revealed by metagenomics and culture.</title>
        <authorList>
            <person name="Gilroy R."/>
            <person name="Ravi A."/>
            <person name="Getino M."/>
            <person name="Pursley I."/>
            <person name="Horton D.L."/>
            <person name="Alikhan N.F."/>
            <person name="Baker D."/>
            <person name="Gharbi K."/>
            <person name="Hall N."/>
            <person name="Watson M."/>
            <person name="Adriaenssens E.M."/>
            <person name="Foster-Nyarko E."/>
            <person name="Jarju S."/>
            <person name="Secka A."/>
            <person name="Antonio M."/>
            <person name="Oren A."/>
            <person name="Chaudhuri R.R."/>
            <person name="La Ragione R."/>
            <person name="Hildebrand F."/>
            <person name="Pallen M.J."/>
        </authorList>
    </citation>
    <scope>NUCLEOTIDE SEQUENCE</scope>
    <source>
        <strain evidence="1">CHK180-15479</strain>
    </source>
</reference>
<protein>
    <recommendedName>
        <fullName evidence="3">Right handed beta helix domain-containing protein</fullName>
    </recommendedName>
</protein>
<dbReference type="SUPFAM" id="SSF51126">
    <property type="entry name" value="Pectin lyase-like"/>
    <property type="match status" value="1"/>
</dbReference>
<dbReference type="EMBL" id="DWWT01000018">
    <property type="protein sequence ID" value="HJC05442.1"/>
    <property type="molecule type" value="Genomic_DNA"/>
</dbReference>
<evidence type="ECO:0008006" key="3">
    <source>
        <dbReference type="Google" id="ProtNLM"/>
    </source>
</evidence>
<feature type="non-terminal residue" evidence="1">
    <location>
        <position position="1"/>
    </location>
</feature>
<proteinExistence type="predicted"/>
<dbReference type="AlphaFoldDB" id="A0A9D2MZ48"/>
<sequence length="80" mass="8780">ATDCTFENNGIGLHWNSTDATATDSHYTGNIFRGNDTAVLLEQVPTDTVLNFGQCVFEHNETDLDNRCSQPVDLSEAKFG</sequence>
<name>A0A9D2MZ48_9FIRM</name>